<sequence length="610" mass="62872">MRAARAGRGDRADRHGEQHHAAAARFGAGRRVQRRTSPETPGGVRHPAAPDRQPGQCAGQGLPGGAAARRRAGGPGAAGRGGQLLDGAGGVRAGGQHRGHAARHRPDRDGGDRRALRLRRDGAGRVGRRGGRGGDAGDCTGAGRREAPQRPGVPDDGRRGGRRARRRGVRQGAPARRQGRRAAQLGGARGQRAVADVRDVAGQRRAGRDVRRRRAVPARRLHDGRALPAAAEQHRLHADDRGRVHRHELRLHPGVLALPHGRRLPRPSRPGQPPAPRLEHAGLGARVRRRRPAGAGRRARRHLLPALRSHDHLPGRAGVAAGRAGAGRGGRAGRGGVAPPGGGAGADDRRGGLRGGAGRAGRRARAGDVGGAGGAAARLLRDGRTAAPARRVPRGRRGAGRGGGARVVPPAAAQGGAHRAGRRGAGVAGGAGGGVRAGRAGGVIHVRAACAARRAGVPGRAPAARRRPSYGGRAGGRGDGRAVRVGGVAARAGADGVRRDGAGARRGERGGAGAVRADRAAGGRAVAAGAGAAGRQAGGVFVVRVATYVHAVARGRRGSWDCRRPVAAGGRPWRSGCRWARRRSRSRWCPPVWRWTPSTRPIRVGRTWRT</sequence>
<protein>
    <submittedName>
        <fullName evidence="2">Uncharacterized protein</fullName>
    </submittedName>
</protein>
<feature type="compositionally biased region" description="Basic residues" evidence="1">
    <location>
        <begin position="210"/>
        <end position="219"/>
    </location>
</feature>
<name>A0A1M4DW02_9ACTN</name>
<feature type="compositionally biased region" description="Low complexity" evidence="1">
    <location>
        <begin position="170"/>
        <end position="194"/>
    </location>
</feature>
<feature type="compositionally biased region" description="Low complexity" evidence="1">
    <location>
        <begin position="406"/>
        <end position="417"/>
    </location>
</feature>
<feature type="compositionally biased region" description="Basic and acidic residues" evidence="1">
    <location>
        <begin position="200"/>
        <end position="209"/>
    </location>
</feature>
<dbReference type="AlphaFoldDB" id="A0A1M4DW02"/>
<feature type="compositionally biased region" description="Low complexity" evidence="1">
    <location>
        <begin position="21"/>
        <end position="30"/>
    </location>
</feature>
<feature type="compositionally biased region" description="Basic and acidic residues" evidence="1">
    <location>
        <begin position="104"/>
        <end position="123"/>
    </location>
</feature>
<reference evidence="2" key="1">
    <citation type="submission" date="2016-04" db="EMBL/GenBank/DDBJ databases">
        <authorList>
            <person name="Evans L.H."/>
            <person name="Alamgir A."/>
            <person name="Owens N."/>
            <person name="Weber N.D."/>
            <person name="Virtaneva K."/>
            <person name="Barbian K."/>
            <person name="Babar A."/>
            <person name="Rosenke K."/>
        </authorList>
    </citation>
    <scope>NUCLEOTIDE SEQUENCE</scope>
    <source>
        <strain evidence="2">Nono1</strain>
    </source>
</reference>
<feature type="compositionally biased region" description="Basic residues" evidence="1">
    <location>
        <begin position="160"/>
        <end position="169"/>
    </location>
</feature>
<gene>
    <name evidence="2" type="ORF">BN4615_P249</name>
</gene>
<organism evidence="2">
    <name type="scientific">Nonomuraea gerenzanensis</name>
    <dbReference type="NCBI Taxonomy" id="93944"/>
    <lineage>
        <taxon>Bacteria</taxon>
        <taxon>Bacillati</taxon>
        <taxon>Actinomycetota</taxon>
        <taxon>Actinomycetes</taxon>
        <taxon>Streptosporangiales</taxon>
        <taxon>Streptosporangiaceae</taxon>
        <taxon>Nonomuraea</taxon>
    </lineage>
</organism>
<evidence type="ECO:0000313" key="2">
    <source>
        <dbReference type="EMBL" id="SBO90735.1"/>
    </source>
</evidence>
<feature type="region of interest" description="Disordered" evidence="1">
    <location>
        <begin position="258"/>
        <end position="282"/>
    </location>
</feature>
<feature type="compositionally biased region" description="Basic and acidic residues" evidence="1">
    <location>
        <begin position="143"/>
        <end position="159"/>
    </location>
</feature>
<accession>A0A1M4DW02</accession>
<feature type="compositionally biased region" description="Basic and acidic residues" evidence="1">
    <location>
        <begin position="7"/>
        <end position="20"/>
    </location>
</feature>
<proteinExistence type="predicted"/>
<dbReference type="EMBL" id="LT559118">
    <property type="protein sequence ID" value="SBO90735.1"/>
    <property type="molecule type" value="Genomic_DNA"/>
</dbReference>
<feature type="region of interest" description="Disordered" evidence="1">
    <location>
        <begin position="200"/>
        <end position="219"/>
    </location>
</feature>
<feature type="region of interest" description="Disordered" evidence="1">
    <location>
        <begin position="309"/>
        <end position="424"/>
    </location>
</feature>
<feature type="compositionally biased region" description="Gly residues" evidence="1">
    <location>
        <begin position="73"/>
        <end position="93"/>
    </location>
</feature>
<feature type="compositionally biased region" description="Gly residues" evidence="1">
    <location>
        <begin position="324"/>
        <end position="345"/>
    </location>
</feature>
<feature type="region of interest" description="Disordered" evidence="1">
    <location>
        <begin position="459"/>
        <end position="478"/>
    </location>
</feature>
<evidence type="ECO:0000256" key="1">
    <source>
        <dbReference type="SAM" id="MobiDB-lite"/>
    </source>
</evidence>
<feature type="compositionally biased region" description="Pro residues" evidence="1">
    <location>
        <begin position="267"/>
        <end position="276"/>
    </location>
</feature>
<feature type="region of interest" description="Disordered" evidence="1">
    <location>
        <begin position="1"/>
        <end position="195"/>
    </location>
</feature>